<keyword evidence="1" id="KW-0175">Coiled coil</keyword>
<name>S0E8N4_GIBF5</name>
<dbReference type="EMBL" id="HF679029">
    <property type="protein sequence ID" value="CCT70985.1"/>
    <property type="molecule type" value="Genomic_DNA"/>
</dbReference>
<gene>
    <name evidence="3" type="ORF">FFUJ_08984</name>
</gene>
<proteinExistence type="predicted"/>
<evidence type="ECO:0000313" key="4">
    <source>
        <dbReference type="Proteomes" id="UP000016800"/>
    </source>
</evidence>
<dbReference type="HOGENOM" id="CLU_1165902_0_0_1"/>
<feature type="coiled-coil region" evidence="1">
    <location>
        <begin position="185"/>
        <end position="228"/>
    </location>
</feature>
<accession>S0E8N4</accession>
<dbReference type="AlphaFoldDB" id="S0E8N4"/>
<protein>
    <submittedName>
        <fullName evidence="3">Uncharacterized protein</fullName>
    </submittedName>
</protein>
<dbReference type="VEuPathDB" id="FungiDB:FFUJ_08984"/>
<feature type="signal peptide" evidence="2">
    <location>
        <begin position="1"/>
        <end position="23"/>
    </location>
</feature>
<evidence type="ECO:0000313" key="3">
    <source>
        <dbReference type="EMBL" id="CCT70985.1"/>
    </source>
</evidence>
<organism evidence="3 4">
    <name type="scientific">Gibberella fujikuroi (strain CBS 195.34 / IMI 58289 / NRRL A-6831)</name>
    <name type="common">Bakanae and foot rot disease fungus</name>
    <name type="synonym">Fusarium fujikuroi</name>
    <dbReference type="NCBI Taxonomy" id="1279085"/>
    <lineage>
        <taxon>Eukaryota</taxon>
        <taxon>Fungi</taxon>
        <taxon>Dikarya</taxon>
        <taxon>Ascomycota</taxon>
        <taxon>Pezizomycotina</taxon>
        <taxon>Sordariomycetes</taxon>
        <taxon>Hypocreomycetidae</taxon>
        <taxon>Hypocreales</taxon>
        <taxon>Nectriaceae</taxon>
        <taxon>Fusarium</taxon>
        <taxon>Fusarium fujikuroi species complex</taxon>
    </lineage>
</organism>
<dbReference type="GeneID" id="35402458"/>
<keyword evidence="4" id="KW-1185">Reference proteome</keyword>
<sequence>MLLRPRIILLFLSLLSLHPHSNLYAVLQRHYLLPLQHLHSAHRTYLPSGSSGMFTYCADFADPDVLNRSARLFIPVKSSKMSYSSEHSAKASDGLEMVSTDEFLRRLGPEGRRSFAATAQKNITTAQNNIAAYEEYASRYPIETAYDNIQLRGIAKTDGTSITKSSQDMDNVVESARLLERLEALEAFQRAMEEKTTDLEDMQLEERIEALEASLRDLSEKVAEREGNSGKQTAVTHR</sequence>
<reference evidence="4" key="1">
    <citation type="journal article" date="2013" name="PLoS Pathog.">
        <title>Deciphering the cryptic genome: genome-wide analyses of the rice pathogen Fusarium fujikuroi reveal complex regulation of secondary metabolism and novel metabolites.</title>
        <authorList>
            <person name="Wiemann P."/>
            <person name="Sieber C.M."/>
            <person name="von Bargen K.W."/>
            <person name="Studt L."/>
            <person name="Niehaus E.M."/>
            <person name="Espino J.J."/>
            <person name="Huss K."/>
            <person name="Michielse C.B."/>
            <person name="Albermann S."/>
            <person name="Wagner D."/>
            <person name="Bergner S.V."/>
            <person name="Connolly L.R."/>
            <person name="Fischer A."/>
            <person name="Reuter G."/>
            <person name="Kleigrewe K."/>
            <person name="Bald T."/>
            <person name="Wingfield B.D."/>
            <person name="Ophir R."/>
            <person name="Freeman S."/>
            <person name="Hippler M."/>
            <person name="Smith K.M."/>
            <person name="Brown D.W."/>
            <person name="Proctor R.H."/>
            <person name="Munsterkotter M."/>
            <person name="Freitag M."/>
            <person name="Humpf H.U."/>
            <person name="Guldener U."/>
            <person name="Tudzynski B."/>
        </authorList>
    </citation>
    <scope>NUCLEOTIDE SEQUENCE [LARGE SCALE GENOMIC DNA]</scope>
    <source>
        <strain evidence="4">CBS 195.34 / IMI 58289 / NRRL A-6831</strain>
    </source>
</reference>
<dbReference type="Proteomes" id="UP000016800">
    <property type="component" value="Chromosome VII"/>
</dbReference>
<keyword evidence="2" id="KW-0732">Signal</keyword>
<dbReference type="RefSeq" id="XP_023433064.1">
    <property type="nucleotide sequence ID" value="XM_023580255.1"/>
</dbReference>
<evidence type="ECO:0000256" key="2">
    <source>
        <dbReference type="SAM" id="SignalP"/>
    </source>
</evidence>
<feature type="chain" id="PRO_5004495652" evidence="2">
    <location>
        <begin position="24"/>
        <end position="238"/>
    </location>
</feature>
<evidence type="ECO:0000256" key="1">
    <source>
        <dbReference type="SAM" id="Coils"/>
    </source>
</evidence>